<keyword evidence="3" id="KW-0274">FAD</keyword>
<dbReference type="KEGG" id="mlr:MELLADRAFT_36236"/>
<dbReference type="InterPro" id="IPR002938">
    <property type="entry name" value="FAD-bd"/>
</dbReference>
<dbReference type="InterPro" id="IPR036249">
    <property type="entry name" value="Thioredoxin-like_sf"/>
</dbReference>
<dbReference type="eggNOG" id="KOG3855">
    <property type="taxonomic scope" value="Eukaryota"/>
</dbReference>
<dbReference type="GeneID" id="18927539"/>
<name>F4RMX4_MELLP</name>
<dbReference type="Pfam" id="PF07976">
    <property type="entry name" value="Phe_hydrox_dim"/>
    <property type="match status" value="1"/>
</dbReference>
<dbReference type="PANTHER" id="PTHR43004">
    <property type="entry name" value="TRK SYSTEM POTASSIUM UPTAKE PROTEIN"/>
    <property type="match status" value="1"/>
</dbReference>
<dbReference type="HOGENOM" id="CLU_009665_9_2_1"/>
<dbReference type="SUPFAM" id="SSF54373">
    <property type="entry name" value="FAD-linked reductases, C-terminal domain"/>
    <property type="match status" value="1"/>
</dbReference>
<dbReference type="InterPro" id="IPR038220">
    <property type="entry name" value="PHOX_C_sf"/>
</dbReference>
<dbReference type="SUPFAM" id="SSF51905">
    <property type="entry name" value="FAD/NAD(P)-binding domain"/>
    <property type="match status" value="1"/>
</dbReference>
<dbReference type="OrthoDB" id="1716816at2759"/>
<dbReference type="STRING" id="747676.F4RMX4"/>
<dbReference type="AlphaFoldDB" id="F4RMX4"/>
<dbReference type="EMBL" id="GL883109">
    <property type="protein sequence ID" value="EGG06190.1"/>
    <property type="molecule type" value="Genomic_DNA"/>
</dbReference>
<reference evidence="8" key="1">
    <citation type="journal article" date="2011" name="Proc. Natl. Acad. Sci. U.S.A.">
        <title>Obligate biotrophy features unraveled by the genomic analysis of rust fungi.</title>
        <authorList>
            <person name="Duplessis S."/>
            <person name="Cuomo C.A."/>
            <person name="Lin Y.-C."/>
            <person name="Aerts A."/>
            <person name="Tisserant E."/>
            <person name="Veneault-Fourrey C."/>
            <person name="Joly D.L."/>
            <person name="Hacquard S."/>
            <person name="Amselem J."/>
            <person name="Cantarel B.L."/>
            <person name="Chiu R."/>
            <person name="Coutinho P.M."/>
            <person name="Feau N."/>
            <person name="Field M."/>
            <person name="Frey P."/>
            <person name="Gelhaye E."/>
            <person name="Goldberg J."/>
            <person name="Grabherr M.G."/>
            <person name="Kodira C.D."/>
            <person name="Kohler A."/>
            <person name="Kuees U."/>
            <person name="Lindquist E.A."/>
            <person name="Lucas S.M."/>
            <person name="Mago R."/>
            <person name="Mauceli E."/>
            <person name="Morin E."/>
            <person name="Murat C."/>
            <person name="Pangilinan J.L."/>
            <person name="Park R."/>
            <person name="Pearson M."/>
            <person name="Quesneville H."/>
            <person name="Rouhier N."/>
            <person name="Sakthikumar S."/>
            <person name="Salamov A.A."/>
            <person name="Schmutz J."/>
            <person name="Selles B."/>
            <person name="Shapiro H."/>
            <person name="Tanguay P."/>
            <person name="Tuskan G.A."/>
            <person name="Henrissat B."/>
            <person name="Van de Peer Y."/>
            <person name="Rouze P."/>
            <person name="Ellis J.G."/>
            <person name="Dodds P.N."/>
            <person name="Schein J.E."/>
            <person name="Zhong S."/>
            <person name="Hamelin R.C."/>
            <person name="Grigoriev I.V."/>
            <person name="Szabo L.J."/>
            <person name="Martin F."/>
        </authorList>
    </citation>
    <scope>NUCLEOTIDE SEQUENCE [LARGE SCALE GENOMIC DNA]</scope>
    <source>
        <strain evidence="8">98AG31 / pathotype 3-4-7</strain>
    </source>
</reference>
<dbReference type="Gene3D" id="3.50.50.60">
    <property type="entry name" value="FAD/NAD(P)-binding domain"/>
    <property type="match status" value="1"/>
</dbReference>
<dbReference type="SUPFAM" id="SSF52833">
    <property type="entry name" value="Thioredoxin-like"/>
    <property type="match status" value="1"/>
</dbReference>
<feature type="domain" description="FAD-binding" evidence="5">
    <location>
        <begin position="25"/>
        <end position="439"/>
    </location>
</feature>
<evidence type="ECO:0000313" key="8">
    <source>
        <dbReference type="Proteomes" id="UP000001072"/>
    </source>
</evidence>
<dbReference type="PRINTS" id="PR00420">
    <property type="entry name" value="RNGMNOXGNASE"/>
</dbReference>
<dbReference type="GO" id="GO:0016709">
    <property type="term" value="F:oxidoreductase activity, acting on paired donors, with incorporation or reduction of molecular oxygen, NAD(P)H as one donor, and incorporation of one atom of oxygen"/>
    <property type="evidence" value="ECO:0007669"/>
    <property type="project" value="UniProtKB-ARBA"/>
</dbReference>
<accession>F4RMX4</accession>
<proteinExistence type="inferred from homology"/>
<sequence>MSSPISLTSNIASTNPSVNQKTSDLDVLIIGAGPAGLMAAACLARYGVHNIRIVDKRMTQIFTGQADALNSRSIEILHALEMGTQIMEESNELGEISFWEPDDTSRTLTRKCRIPATVPGLSRYVQRGIHQGRIERILMGKIASWSSRLGKTGKPQTYKPSISVERAVCPSSLELPSPTASALSDSPDDRIVVQLRHLTETEAKPAQFSPLATDGLFRSNVFEKDELDAAPKGLPEKEVLEEVRCRYVIGTDGARSWTRSAVGYRLEGESSNYFWGVMDGIPATDFPDIRLLCCLHSASSGSMLMIPRENHLVRLYVQLPQPPKGQRPNRSDITPEKLLKMANTILAPYTINIPKVEWYTCYEVGQRLVNKYSWADRIFLGGDACHTHSPKLAQGMNMSMSDTFNLTWKLAHVLQGKAHPDILKTYESERAPLGAELIEVDRKLSGLFSGRPALADSSGISLPEFRETMRKGNEFGTGIFIDYPSSELVVKKSDPNSKIHNKQELAKSVVVGPRLASQQVVCLADAKPYHLSDLIPADGKWKLLIFGGDIAKDLGCKERLDRLARFLGESQESPIKKYTPCGEESDWIIDCITILASSRVLIEPDDFHDVLRPLKGKYGFRSYQKIFTDDESYHQGHGHAYEKYGIDSKIGCVLVVRPDQHVSLITGIDDHAGIGEFSQPSFTYSEL</sequence>
<evidence type="ECO:0000256" key="1">
    <source>
        <dbReference type="ARBA" id="ARBA00007801"/>
    </source>
</evidence>
<evidence type="ECO:0000259" key="6">
    <source>
        <dbReference type="Pfam" id="PF07976"/>
    </source>
</evidence>
<organism evidence="8">
    <name type="scientific">Melampsora larici-populina (strain 98AG31 / pathotype 3-4-7)</name>
    <name type="common">Poplar leaf rust fungus</name>
    <dbReference type="NCBI Taxonomy" id="747676"/>
    <lineage>
        <taxon>Eukaryota</taxon>
        <taxon>Fungi</taxon>
        <taxon>Dikarya</taxon>
        <taxon>Basidiomycota</taxon>
        <taxon>Pucciniomycotina</taxon>
        <taxon>Pucciniomycetes</taxon>
        <taxon>Pucciniales</taxon>
        <taxon>Melampsoraceae</taxon>
        <taxon>Melampsora</taxon>
    </lineage>
</organism>
<feature type="domain" description="Phenol hydroxylase-like C-terminal dimerisation" evidence="6">
    <location>
        <begin position="481"/>
        <end position="679"/>
    </location>
</feature>
<keyword evidence="2" id="KW-0285">Flavoprotein</keyword>
<dbReference type="InParanoid" id="F4RMX4"/>
<dbReference type="Gene3D" id="3.40.30.20">
    <property type="match status" value="1"/>
</dbReference>
<evidence type="ECO:0000256" key="2">
    <source>
        <dbReference type="ARBA" id="ARBA00022630"/>
    </source>
</evidence>
<evidence type="ECO:0000256" key="3">
    <source>
        <dbReference type="ARBA" id="ARBA00022827"/>
    </source>
</evidence>
<gene>
    <name evidence="7" type="ORF">MELLADRAFT_36236</name>
</gene>
<evidence type="ECO:0008006" key="9">
    <source>
        <dbReference type="Google" id="ProtNLM"/>
    </source>
</evidence>
<dbReference type="Pfam" id="PF01494">
    <property type="entry name" value="FAD_binding_3"/>
    <property type="match status" value="1"/>
</dbReference>
<evidence type="ECO:0000313" key="7">
    <source>
        <dbReference type="EMBL" id="EGG06190.1"/>
    </source>
</evidence>
<dbReference type="VEuPathDB" id="FungiDB:MELLADRAFT_36236"/>
<keyword evidence="4" id="KW-0560">Oxidoreductase</keyword>
<dbReference type="GO" id="GO:0071949">
    <property type="term" value="F:FAD binding"/>
    <property type="evidence" value="ECO:0007669"/>
    <property type="project" value="InterPro"/>
</dbReference>
<evidence type="ECO:0000256" key="4">
    <source>
        <dbReference type="ARBA" id="ARBA00023002"/>
    </source>
</evidence>
<dbReference type="PANTHER" id="PTHR43004:SF20">
    <property type="entry name" value="2-MONOOXYGENASE, PUTATIVE (AFU_ORTHOLOGUE AFUA_1G13660)-RELATED"/>
    <property type="match status" value="1"/>
</dbReference>
<dbReference type="InterPro" id="IPR050641">
    <property type="entry name" value="RIFMO-like"/>
</dbReference>
<comment type="similarity">
    <text evidence="1">Belongs to the PheA/TfdB FAD monooxygenase family.</text>
</comment>
<protein>
    <recommendedName>
        <fullName evidence="9">FAD-binding domain-containing protein</fullName>
    </recommendedName>
</protein>
<dbReference type="InterPro" id="IPR036188">
    <property type="entry name" value="FAD/NAD-bd_sf"/>
</dbReference>
<dbReference type="Proteomes" id="UP000001072">
    <property type="component" value="Unassembled WGS sequence"/>
</dbReference>
<dbReference type="InterPro" id="IPR012941">
    <property type="entry name" value="Phe_hydrox_C_dim_dom"/>
</dbReference>
<dbReference type="RefSeq" id="XP_007410428.1">
    <property type="nucleotide sequence ID" value="XM_007410366.1"/>
</dbReference>
<keyword evidence="8" id="KW-1185">Reference proteome</keyword>
<dbReference type="Gene3D" id="3.30.9.10">
    <property type="entry name" value="D-Amino Acid Oxidase, subunit A, domain 2"/>
    <property type="match status" value="1"/>
</dbReference>
<evidence type="ECO:0000259" key="5">
    <source>
        <dbReference type="Pfam" id="PF01494"/>
    </source>
</evidence>
<dbReference type="CDD" id="cd02979">
    <property type="entry name" value="PHOX_C"/>
    <property type="match status" value="1"/>
</dbReference>